<evidence type="ECO:0000313" key="2">
    <source>
        <dbReference type="Proteomes" id="UP000265520"/>
    </source>
</evidence>
<dbReference type="AlphaFoldDB" id="A0A392REV0"/>
<dbReference type="EMBL" id="LXQA010210722">
    <property type="protein sequence ID" value="MCI34115.1"/>
    <property type="molecule type" value="Genomic_DNA"/>
</dbReference>
<evidence type="ECO:0000313" key="1">
    <source>
        <dbReference type="EMBL" id="MCI34115.1"/>
    </source>
</evidence>
<comment type="caution">
    <text evidence="1">The sequence shown here is derived from an EMBL/GenBank/DDBJ whole genome shotgun (WGS) entry which is preliminary data.</text>
</comment>
<accession>A0A392REV0</accession>
<reference evidence="1 2" key="1">
    <citation type="journal article" date="2018" name="Front. Plant Sci.">
        <title>Red Clover (Trifolium pratense) and Zigzag Clover (T. medium) - A Picture of Genomic Similarities and Differences.</title>
        <authorList>
            <person name="Dluhosova J."/>
            <person name="Istvanek J."/>
            <person name="Nedelnik J."/>
            <person name="Repkova J."/>
        </authorList>
    </citation>
    <scope>NUCLEOTIDE SEQUENCE [LARGE SCALE GENOMIC DNA]</scope>
    <source>
        <strain evidence="2">cv. 10/8</strain>
        <tissue evidence="1">Leaf</tissue>
    </source>
</reference>
<sequence>MTACDDIFRDSSMAIIGCFAKNLDVTYAFQDEIVGMIMGIEIANRKG</sequence>
<protein>
    <submittedName>
        <fullName evidence="1">Uncharacterized protein</fullName>
    </submittedName>
</protein>
<proteinExistence type="predicted"/>
<name>A0A392REV0_9FABA</name>
<keyword evidence="2" id="KW-1185">Reference proteome</keyword>
<organism evidence="1 2">
    <name type="scientific">Trifolium medium</name>
    <dbReference type="NCBI Taxonomy" id="97028"/>
    <lineage>
        <taxon>Eukaryota</taxon>
        <taxon>Viridiplantae</taxon>
        <taxon>Streptophyta</taxon>
        <taxon>Embryophyta</taxon>
        <taxon>Tracheophyta</taxon>
        <taxon>Spermatophyta</taxon>
        <taxon>Magnoliopsida</taxon>
        <taxon>eudicotyledons</taxon>
        <taxon>Gunneridae</taxon>
        <taxon>Pentapetalae</taxon>
        <taxon>rosids</taxon>
        <taxon>fabids</taxon>
        <taxon>Fabales</taxon>
        <taxon>Fabaceae</taxon>
        <taxon>Papilionoideae</taxon>
        <taxon>50 kb inversion clade</taxon>
        <taxon>NPAAA clade</taxon>
        <taxon>Hologalegina</taxon>
        <taxon>IRL clade</taxon>
        <taxon>Trifolieae</taxon>
        <taxon>Trifolium</taxon>
    </lineage>
</organism>
<dbReference type="Proteomes" id="UP000265520">
    <property type="component" value="Unassembled WGS sequence"/>
</dbReference>